<dbReference type="AlphaFoldDB" id="A0A514CFU7"/>
<keyword evidence="4" id="KW-1185">Reference proteome</keyword>
<evidence type="ECO:0000313" key="3">
    <source>
        <dbReference type="EMBL" id="QDH78693.1"/>
    </source>
</evidence>
<organism evidence="3 4">
    <name type="scientific">Echinicola soli</name>
    <dbReference type="NCBI Taxonomy" id="2591634"/>
    <lineage>
        <taxon>Bacteria</taxon>
        <taxon>Pseudomonadati</taxon>
        <taxon>Bacteroidota</taxon>
        <taxon>Cytophagia</taxon>
        <taxon>Cytophagales</taxon>
        <taxon>Cyclobacteriaceae</taxon>
        <taxon>Echinicola</taxon>
    </lineage>
</organism>
<evidence type="ECO:0000313" key="4">
    <source>
        <dbReference type="Proteomes" id="UP000316614"/>
    </source>
</evidence>
<dbReference type="Pfam" id="PF03413">
    <property type="entry name" value="PepSY"/>
    <property type="match status" value="1"/>
</dbReference>
<keyword evidence="1" id="KW-0812">Transmembrane</keyword>
<dbReference type="PANTHER" id="PTHR34219">
    <property type="entry name" value="IRON-REGULATED INNER MEMBRANE PROTEIN-RELATED"/>
    <property type="match status" value="1"/>
</dbReference>
<feature type="transmembrane region" description="Helical" evidence="1">
    <location>
        <begin position="144"/>
        <end position="166"/>
    </location>
</feature>
<sequence>MDNKLLWKIHNWIGLYVGVVIAFLSITGAAALFRPEVDRLLNPLLTKVTPQPDQVSLTTAVEAVLATHPNHELFEIELPKEYLDTWNIRLRPKDPDPIQPTVWEVFVNPYSGEVLGERNYFKSFSYFLRNIHVRLYEAQYGRQLVGLAGIALLISTITGLLIYGRFTKKQAFGKIRKKNLRITQADLHKFVGISALAFNLAIAITGAWLGLQVYLMQGFDMKQPNGFVRNEKVFTADQDANYALDYEAVLETTGKEFPALKVWNIRPTTNGEGIIQVLGNVQGQAYERRSNKLFLDKKDFSVQRKYNISDQGFGDKLYYVQESFHFGDFGGLPLKLLYCVLALGSAFLSLSGFIIFLERTKKARSQRSDYVPLRPLLIRWGGGMAAFIIVVAILSTNFGIAVPSLLVTTGIYGFFLYLIIKAIWRRFVGSRPFSGTSDSMA</sequence>
<keyword evidence="1" id="KW-0472">Membrane</keyword>
<feature type="transmembrane region" description="Helical" evidence="1">
    <location>
        <begin position="377"/>
        <end position="394"/>
    </location>
</feature>
<evidence type="ECO:0000256" key="1">
    <source>
        <dbReference type="SAM" id="Phobius"/>
    </source>
</evidence>
<reference evidence="3 4" key="1">
    <citation type="submission" date="2019-06" db="EMBL/GenBank/DDBJ databases">
        <title>Echinicola alkalisoli sp. nov. isolated from saline soil.</title>
        <authorList>
            <person name="Sun J.-Q."/>
            <person name="Xu L."/>
        </authorList>
    </citation>
    <scope>NUCLEOTIDE SEQUENCE [LARGE SCALE GENOMIC DNA]</scope>
    <source>
        <strain evidence="3 4">LN3S3</strain>
    </source>
</reference>
<feature type="transmembrane region" description="Helical" evidence="1">
    <location>
        <begin position="187"/>
        <end position="211"/>
    </location>
</feature>
<dbReference type="InterPro" id="IPR005625">
    <property type="entry name" value="PepSY-ass_TM"/>
</dbReference>
<name>A0A514CFU7_9BACT</name>
<dbReference type="EMBL" id="CP041253">
    <property type="protein sequence ID" value="QDH78693.1"/>
    <property type="molecule type" value="Genomic_DNA"/>
</dbReference>
<evidence type="ECO:0000259" key="2">
    <source>
        <dbReference type="Pfam" id="PF03413"/>
    </source>
</evidence>
<gene>
    <name evidence="3" type="ORF">FKX85_06445</name>
</gene>
<feature type="transmembrane region" description="Helical" evidence="1">
    <location>
        <begin position="400"/>
        <end position="420"/>
    </location>
</feature>
<accession>A0A514CFU7</accession>
<dbReference type="Proteomes" id="UP000316614">
    <property type="component" value="Chromosome"/>
</dbReference>
<feature type="transmembrane region" description="Helical" evidence="1">
    <location>
        <begin position="335"/>
        <end position="357"/>
    </location>
</feature>
<dbReference type="KEGG" id="echi:FKX85_06445"/>
<feature type="transmembrane region" description="Helical" evidence="1">
    <location>
        <begin position="12"/>
        <end position="33"/>
    </location>
</feature>
<dbReference type="RefSeq" id="WP_141613947.1">
    <property type="nucleotide sequence ID" value="NZ_CP041253.1"/>
</dbReference>
<dbReference type="PANTHER" id="PTHR34219:SF3">
    <property type="entry name" value="BLL7967 PROTEIN"/>
    <property type="match status" value="1"/>
</dbReference>
<keyword evidence="1" id="KW-1133">Transmembrane helix</keyword>
<feature type="domain" description="PepSY" evidence="2">
    <location>
        <begin position="55"/>
        <end position="117"/>
    </location>
</feature>
<proteinExistence type="predicted"/>
<dbReference type="InterPro" id="IPR025711">
    <property type="entry name" value="PepSY"/>
</dbReference>
<dbReference type="OrthoDB" id="111691at2"/>
<dbReference type="Pfam" id="PF03929">
    <property type="entry name" value="PepSY_TM"/>
    <property type="match status" value="1"/>
</dbReference>
<protein>
    <submittedName>
        <fullName evidence="3">PepSY domain-containing protein</fullName>
    </submittedName>
</protein>